<sequence length="110" mass="13219">MSVKDVREYYDKISEDYHELVLTLKELEEEYNNNLVSPEALENLKKQIEPIKTNFRTISYIIYLLNQPTKKKKQNRYRNQNKALLENSRTLDEVRKENKNVIKDIKKADT</sequence>
<dbReference type="EMBL" id="BK015882">
    <property type="protein sequence ID" value="DAD71512.1"/>
    <property type="molecule type" value="Genomic_DNA"/>
</dbReference>
<proteinExistence type="predicted"/>
<reference evidence="1" key="1">
    <citation type="journal article" date="2021" name="Proc. Natl. Acad. Sci. U.S.A.">
        <title>A Catalog of Tens of Thousands of Viruses from Human Metagenomes Reveals Hidden Associations with Chronic Diseases.</title>
        <authorList>
            <person name="Tisza M.J."/>
            <person name="Buck C.B."/>
        </authorList>
    </citation>
    <scope>NUCLEOTIDE SEQUENCE</scope>
    <source>
        <strain evidence="1">Ctsf32</strain>
    </source>
</reference>
<organism evidence="1">
    <name type="scientific">Siphoviridae sp. ctsf32</name>
    <dbReference type="NCBI Taxonomy" id="2827594"/>
    <lineage>
        <taxon>Viruses</taxon>
        <taxon>Duplodnaviria</taxon>
        <taxon>Heunggongvirae</taxon>
        <taxon>Uroviricota</taxon>
        <taxon>Caudoviricetes</taxon>
    </lineage>
</organism>
<protein>
    <submittedName>
        <fullName evidence="1">Uncharacterized protein</fullName>
    </submittedName>
</protein>
<accession>A0A8S5LNQ0</accession>
<name>A0A8S5LNQ0_9CAUD</name>
<evidence type="ECO:0000313" key="1">
    <source>
        <dbReference type="EMBL" id="DAD71512.1"/>
    </source>
</evidence>